<gene>
    <name evidence="4" type="ordered locus">Isop_1217</name>
</gene>
<dbReference type="PANTHER" id="PTHR35889:SF3">
    <property type="entry name" value="F-BOX DOMAIN-CONTAINING PROTEIN"/>
    <property type="match status" value="1"/>
</dbReference>
<dbReference type="PANTHER" id="PTHR35889">
    <property type="entry name" value="CYCLOINULO-OLIGOSACCHARIDE FRUCTANOTRANSFERASE-RELATED"/>
    <property type="match status" value="1"/>
</dbReference>
<dbReference type="Pfam" id="PF07587">
    <property type="entry name" value="PSD1"/>
    <property type="match status" value="1"/>
</dbReference>
<dbReference type="HOGENOM" id="CLU_005632_1_0_0"/>
<protein>
    <recommendedName>
        <fullName evidence="6">Cytochrome c domain-containing protein</fullName>
    </recommendedName>
</protein>
<dbReference type="InParanoid" id="E8R6A2"/>
<dbReference type="Pfam" id="PF07583">
    <property type="entry name" value="PSCyt2"/>
    <property type="match status" value="1"/>
</dbReference>
<evidence type="ECO:0000313" key="4">
    <source>
        <dbReference type="EMBL" id="ADV61803.1"/>
    </source>
</evidence>
<dbReference type="InterPro" id="IPR011444">
    <property type="entry name" value="DUF1549"/>
</dbReference>
<evidence type="ECO:0000313" key="5">
    <source>
        <dbReference type="Proteomes" id="UP000008631"/>
    </source>
</evidence>
<dbReference type="STRING" id="575540.Isop_1217"/>
<accession>E8R6A2</accession>
<reference key="1">
    <citation type="submission" date="2010-11" db="EMBL/GenBank/DDBJ databases">
        <title>The complete sequence of chromosome of Isophaera pallida ATCC 43644.</title>
        <authorList>
            <consortium name="US DOE Joint Genome Institute (JGI-PGF)"/>
            <person name="Lucas S."/>
            <person name="Copeland A."/>
            <person name="Lapidus A."/>
            <person name="Bruce D."/>
            <person name="Goodwin L."/>
            <person name="Pitluck S."/>
            <person name="Kyrpides N."/>
            <person name="Mavromatis K."/>
            <person name="Pagani I."/>
            <person name="Ivanova N."/>
            <person name="Saunders E."/>
            <person name="Brettin T."/>
            <person name="Detter J.C."/>
            <person name="Han C."/>
            <person name="Tapia R."/>
            <person name="Land M."/>
            <person name="Hauser L."/>
            <person name="Markowitz V."/>
            <person name="Cheng J.-F."/>
            <person name="Hugenholtz P."/>
            <person name="Woyke T."/>
            <person name="Wu D."/>
            <person name="Eisen J.A."/>
        </authorList>
    </citation>
    <scope>NUCLEOTIDE SEQUENCE</scope>
    <source>
        <strain>ATCC 43644</strain>
    </source>
</reference>
<organism evidence="4 5">
    <name type="scientific">Isosphaera pallida (strain ATCC 43644 / DSM 9630 / IS1B)</name>
    <dbReference type="NCBI Taxonomy" id="575540"/>
    <lineage>
        <taxon>Bacteria</taxon>
        <taxon>Pseudomonadati</taxon>
        <taxon>Planctomycetota</taxon>
        <taxon>Planctomycetia</taxon>
        <taxon>Isosphaerales</taxon>
        <taxon>Isosphaeraceae</taxon>
        <taxon>Isosphaera</taxon>
    </lineage>
</organism>
<dbReference type="GO" id="GO:0009055">
    <property type="term" value="F:electron transfer activity"/>
    <property type="evidence" value="ECO:0007669"/>
    <property type="project" value="InterPro"/>
</dbReference>
<dbReference type="InterPro" id="IPR036909">
    <property type="entry name" value="Cyt_c-like_dom_sf"/>
</dbReference>
<dbReference type="eggNOG" id="COG2010">
    <property type="taxonomic scope" value="Bacteria"/>
</dbReference>
<dbReference type="RefSeq" id="WP_013564092.1">
    <property type="nucleotide sequence ID" value="NC_014962.1"/>
</dbReference>
<evidence type="ECO:0000259" key="1">
    <source>
        <dbReference type="Pfam" id="PF07583"/>
    </source>
</evidence>
<dbReference type="GO" id="GO:0020037">
    <property type="term" value="F:heme binding"/>
    <property type="evidence" value="ECO:0007669"/>
    <property type="project" value="InterPro"/>
</dbReference>
<dbReference type="SUPFAM" id="SSF46626">
    <property type="entry name" value="Cytochrome c"/>
    <property type="match status" value="1"/>
</dbReference>
<dbReference type="Pfam" id="PF07635">
    <property type="entry name" value="PSCyt1"/>
    <property type="match status" value="1"/>
</dbReference>
<dbReference type="InterPro" id="IPR011429">
    <property type="entry name" value="Cyt_c_Planctomycete-type"/>
</dbReference>
<evidence type="ECO:0000259" key="2">
    <source>
        <dbReference type="Pfam" id="PF07587"/>
    </source>
</evidence>
<dbReference type="OrthoDB" id="127107at2"/>
<dbReference type="AlphaFoldDB" id="E8R6A2"/>
<dbReference type="EMBL" id="CP002353">
    <property type="protein sequence ID" value="ADV61803.1"/>
    <property type="molecule type" value="Genomic_DNA"/>
</dbReference>
<name>E8R6A2_ISOPI</name>
<sequence length="1059" mass="117893">MTSVFYPHRSDFASHCDFGGREGGRRLAITMALLTCAGASFVFPTQSLGQTDNPSATVTNSSVTSNSAKPIDYATQVRPILAVSCYRCHGEDRVEGGLRLDVREDALELGGVSGPAITPGDSHRSSLIRRVKGKGVKRMPPEGPPLSPEQIELLARWIDQGATWPEDEGLGAIVAAHWSYRPPVRPHPPQAVVAEDEHLDPIDRFVLNRLRSEGITPSGPAARTTLIRRLSLDLIGLPPTPQEVEAFLADESPQAVERVVDRLLASPRFGERWASWWLDLARYADTHGFEKDPRRTMWRYRDWVIDAFNRDLPFDQFTIEQLAGDMLPNATLEQRIASGFHRNTMINTEGGVDPEEARHHTIVDRVNTTATVWLASTLGCAQCHSHKYDPYRHDEYYRVYALFNNADEPEIPTPTAADLAAAEAHRARVAQAEARLHERTPERLARLAAWEATVLNQTAWRYSIPSLARSLGGASLTVRPDGSVLVSGTNPDFDTYEVVFEGLQGSITALRLDVLPDPTLPEAGVGRHPNGSFVLNRIEVEAQPPDEASPLPIPLASARADHTQPGHDAAHLVADLNDPKAKAGWAIGAYEPSGRVRRSVILTPKTPIDFGDAVSYRLVVRLIHRSSWPQANLGAFRLGFTNQPHPDFSFDPPDEIRQILAVAPDQRDDAQRHRLWNHFLSVDPELKALRAELETLKQQAPQPTTTLVMAEREVPRTTVIRLRGEFLSPGDPVEPGIPAAWGRLPEDQPANRLTFARWLVAPDNPRTSRVLVNRLWEQLFGIGLVRTVEDFGTQGESPSHPELLDELATGLVADGWSVKRLLKRIVMSQTYQRDSRVRPDLVERDPDNRLLARGPRFRLPAEILRDNALAIAGLLSDKIGGPSVFPPQPEGIWTMIYSNDKWIESQGEDRYRRGLYTFWRRTAPYPTFLMFDAPSREVCTVGRNRSNTPLQALATLNDPGFFEPARAFGARIAAHDAADDAQRIDYAYRLAVARPARPREIERLGQLLDLERTRLANDPRAVENLAWPQRDPKVSALDAAAWAVVANVVLNLDETLTKE</sequence>
<evidence type="ECO:0000259" key="3">
    <source>
        <dbReference type="Pfam" id="PF07635"/>
    </source>
</evidence>
<dbReference type="KEGG" id="ipa:Isop_1217"/>
<keyword evidence="5" id="KW-1185">Reference proteome</keyword>
<feature type="domain" description="Cytochrome C Planctomycete-type" evidence="3">
    <location>
        <begin position="85"/>
        <end position="143"/>
    </location>
</feature>
<proteinExistence type="predicted"/>
<evidence type="ECO:0008006" key="6">
    <source>
        <dbReference type="Google" id="ProtNLM"/>
    </source>
</evidence>
<feature type="domain" description="DUF1553" evidence="2">
    <location>
        <begin position="751"/>
        <end position="1007"/>
    </location>
</feature>
<feature type="domain" description="DUF1549" evidence="1">
    <location>
        <begin position="201"/>
        <end position="407"/>
    </location>
</feature>
<reference evidence="4 5" key="2">
    <citation type="journal article" date="2011" name="Stand. Genomic Sci.">
        <title>Complete genome sequence of Isosphaera pallida type strain (IS1B).</title>
        <authorList>
            <consortium name="US DOE Joint Genome Institute (JGI-PGF)"/>
            <person name="Goker M."/>
            <person name="Cleland D."/>
            <person name="Saunders E."/>
            <person name="Lapidus A."/>
            <person name="Nolan M."/>
            <person name="Lucas S."/>
            <person name="Hammon N."/>
            <person name="Deshpande S."/>
            <person name="Cheng J.F."/>
            <person name="Tapia R."/>
            <person name="Han C."/>
            <person name="Goodwin L."/>
            <person name="Pitluck S."/>
            <person name="Liolios K."/>
            <person name="Pagani I."/>
            <person name="Ivanova N."/>
            <person name="Mavromatis K."/>
            <person name="Pati A."/>
            <person name="Chen A."/>
            <person name="Palaniappan K."/>
            <person name="Land M."/>
            <person name="Hauser L."/>
            <person name="Chang Y.J."/>
            <person name="Jeffries C.D."/>
            <person name="Detter J.C."/>
            <person name="Beck B."/>
            <person name="Woyke T."/>
            <person name="Bristow J."/>
            <person name="Eisen J.A."/>
            <person name="Markowitz V."/>
            <person name="Hugenholtz P."/>
            <person name="Kyrpides N.C."/>
            <person name="Klenk H.P."/>
        </authorList>
    </citation>
    <scope>NUCLEOTIDE SEQUENCE [LARGE SCALE GENOMIC DNA]</scope>
    <source>
        <strain evidence="5">ATCC 43644 / DSM 9630 / IS1B</strain>
    </source>
</reference>
<dbReference type="InterPro" id="IPR022655">
    <property type="entry name" value="DUF1553"/>
</dbReference>
<dbReference type="Proteomes" id="UP000008631">
    <property type="component" value="Chromosome"/>
</dbReference>